<dbReference type="Gene3D" id="3.10.490.10">
    <property type="entry name" value="Gamma-glutamyl cyclotransferase-like"/>
    <property type="match status" value="1"/>
</dbReference>
<name>A0A2G8LJK3_STIJA</name>
<gene>
    <name evidence="2" type="ORF">BSL78_02690</name>
</gene>
<comment type="caution">
    <text evidence="2">The sequence shown here is derived from an EMBL/GenBank/DDBJ whole genome shotgun (WGS) entry which is preliminary data.</text>
</comment>
<feature type="region of interest" description="Disordered" evidence="1">
    <location>
        <begin position="19"/>
        <end position="51"/>
    </location>
</feature>
<dbReference type="InterPro" id="IPR013024">
    <property type="entry name" value="GGCT-like"/>
</dbReference>
<dbReference type="SUPFAM" id="SSF110857">
    <property type="entry name" value="Gamma-glutamyl cyclotransferase-like"/>
    <property type="match status" value="1"/>
</dbReference>
<organism evidence="2 3">
    <name type="scientific">Stichopus japonicus</name>
    <name type="common">Sea cucumber</name>
    <dbReference type="NCBI Taxonomy" id="307972"/>
    <lineage>
        <taxon>Eukaryota</taxon>
        <taxon>Metazoa</taxon>
        <taxon>Echinodermata</taxon>
        <taxon>Eleutherozoa</taxon>
        <taxon>Echinozoa</taxon>
        <taxon>Holothuroidea</taxon>
        <taxon>Aspidochirotacea</taxon>
        <taxon>Aspidochirotida</taxon>
        <taxon>Stichopodidae</taxon>
        <taxon>Apostichopus</taxon>
    </lineage>
</organism>
<dbReference type="AlphaFoldDB" id="A0A2G8LJK3"/>
<evidence type="ECO:0000313" key="3">
    <source>
        <dbReference type="Proteomes" id="UP000230750"/>
    </source>
</evidence>
<dbReference type="InterPro" id="IPR036568">
    <property type="entry name" value="GGCT-like_sf"/>
</dbReference>
<reference evidence="2 3" key="1">
    <citation type="journal article" date="2017" name="PLoS Biol.">
        <title>The sea cucumber genome provides insights into morphological evolution and visceral regeneration.</title>
        <authorList>
            <person name="Zhang X."/>
            <person name="Sun L."/>
            <person name="Yuan J."/>
            <person name="Sun Y."/>
            <person name="Gao Y."/>
            <person name="Zhang L."/>
            <person name="Li S."/>
            <person name="Dai H."/>
            <person name="Hamel J.F."/>
            <person name="Liu C."/>
            <person name="Yu Y."/>
            <person name="Liu S."/>
            <person name="Lin W."/>
            <person name="Guo K."/>
            <person name="Jin S."/>
            <person name="Xu P."/>
            <person name="Storey K.B."/>
            <person name="Huan P."/>
            <person name="Zhang T."/>
            <person name="Zhou Y."/>
            <person name="Zhang J."/>
            <person name="Lin C."/>
            <person name="Li X."/>
            <person name="Xing L."/>
            <person name="Huo D."/>
            <person name="Sun M."/>
            <person name="Wang L."/>
            <person name="Mercier A."/>
            <person name="Li F."/>
            <person name="Yang H."/>
            <person name="Xiang J."/>
        </authorList>
    </citation>
    <scope>NUCLEOTIDE SEQUENCE [LARGE SCALE GENOMIC DNA]</scope>
    <source>
        <strain evidence="2">Shaxun</strain>
        <tissue evidence="2">Muscle</tissue>
    </source>
</reference>
<evidence type="ECO:0000256" key="1">
    <source>
        <dbReference type="SAM" id="MobiDB-lite"/>
    </source>
</evidence>
<proteinExistence type="predicted"/>
<dbReference type="OrthoDB" id="2017317at2759"/>
<dbReference type="EMBL" id="MRZV01000058">
    <property type="protein sequence ID" value="PIK60392.1"/>
    <property type="molecule type" value="Genomic_DNA"/>
</dbReference>
<evidence type="ECO:0000313" key="2">
    <source>
        <dbReference type="EMBL" id="PIK60392.1"/>
    </source>
</evidence>
<sequence>MSFKELALVSRYERILSAAGGGATPSEVDEGRSRLPGSGRKTRPRPESAPCGMTGTMMVMRGTGIQSKEISPIDNQSRVEISRGVDNMTIVASTKPRHDRSGAEQGLMIPPMGFKVNARPPDGTVYFFAYGMEMNAARLQAYTGQLQNHRMWGILYGFQMQFNRRGMELSAGGFPNIVHSPENSVEGCIYCLSLEQMALLDNAVGCPKFCIKVVLPV</sequence>
<protein>
    <recommendedName>
        <fullName evidence="4">Gamma-glutamylcyclotransferase</fullName>
    </recommendedName>
</protein>
<dbReference type="CDD" id="cd06661">
    <property type="entry name" value="GGCT_like"/>
    <property type="match status" value="1"/>
</dbReference>
<evidence type="ECO:0008006" key="4">
    <source>
        <dbReference type="Google" id="ProtNLM"/>
    </source>
</evidence>
<dbReference type="Proteomes" id="UP000230750">
    <property type="component" value="Unassembled WGS sequence"/>
</dbReference>
<keyword evidence="3" id="KW-1185">Reference proteome</keyword>
<accession>A0A2G8LJK3</accession>